<keyword evidence="4" id="KW-1185">Reference proteome</keyword>
<evidence type="ECO:0000313" key="4">
    <source>
        <dbReference type="Proteomes" id="UP000005713"/>
    </source>
</evidence>
<accession>A3K0A6</accession>
<dbReference type="InterPro" id="IPR000182">
    <property type="entry name" value="GNAT_dom"/>
</dbReference>
<proteinExistence type="predicted"/>
<organism evidence="3 4">
    <name type="scientific">Sagittula stellata (strain ATCC 700073 / DSM 11524 / E-37)</name>
    <dbReference type="NCBI Taxonomy" id="388399"/>
    <lineage>
        <taxon>Bacteria</taxon>
        <taxon>Pseudomonadati</taxon>
        <taxon>Pseudomonadota</taxon>
        <taxon>Alphaproteobacteria</taxon>
        <taxon>Rhodobacterales</taxon>
        <taxon>Roseobacteraceae</taxon>
        <taxon>Sagittula</taxon>
    </lineage>
</organism>
<dbReference type="EMBL" id="AAYA01000003">
    <property type="protein sequence ID" value="EBA09221.1"/>
    <property type="molecule type" value="Genomic_DNA"/>
</dbReference>
<evidence type="ECO:0000259" key="2">
    <source>
        <dbReference type="PROSITE" id="PS51186"/>
    </source>
</evidence>
<dbReference type="CDD" id="cd04301">
    <property type="entry name" value="NAT_SF"/>
    <property type="match status" value="1"/>
</dbReference>
<dbReference type="Gene3D" id="3.40.630.30">
    <property type="match status" value="1"/>
</dbReference>
<dbReference type="Pfam" id="PF00583">
    <property type="entry name" value="Acetyltransf_1"/>
    <property type="match status" value="1"/>
</dbReference>
<dbReference type="SUPFAM" id="SSF55729">
    <property type="entry name" value="Acyl-CoA N-acyltransferases (Nat)"/>
    <property type="match status" value="1"/>
</dbReference>
<dbReference type="AlphaFoldDB" id="A3K0A6"/>
<dbReference type="PANTHER" id="PTHR13947:SF37">
    <property type="entry name" value="LD18367P"/>
    <property type="match status" value="1"/>
</dbReference>
<comment type="caution">
    <text evidence="3">The sequence shown here is derived from an EMBL/GenBank/DDBJ whole genome shotgun (WGS) entry which is preliminary data.</text>
</comment>
<dbReference type="PANTHER" id="PTHR13947">
    <property type="entry name" value="GNAT FAMILY N-ACETYLTRANSFERASE"/>
    <property type="match status" value="1"/>
</dbReference>
<feature type="domain" description="N-acetyltransferase" evidence="2">
    <location>
        <begin position="21"/>
        <end position="177"/>
    </location>
</feature>
<evidence type="ECO:0000313" key="3">
    <source>
        <dbReference type="EMBL" id="EBA09221.1"/>
    </source>
</evidence>
<dbReference type="eggNOG" id="COG0456">
    <property type="taxonomic scope" value="Bacteria"/>
</dbReference>
<reference evidence="3 4" key="1">
    <citation type="submission" date="2006-06" db="EMBL/GenBank/DDBJ databases">
        <authorList>
            <person name="Moran M.A."/>
            <person name="Ferriera S."/>
            <person name="Johnson J."/>
            <person name="Kravitz S."/>
            <person name="Beeson K."/>
            <person name="Sutton G."/>
            <person name="Rogers Y.-H."/>
            <person name="Friedman R."/>
            <person name="Frazier M."/>
            <person name="Venter J.C."/>
        </authorList>
    </citation>
    <scope>NUCLEOTIDE SEQUENCE [LARGE SCALE GENOMIC DNA]</scope>
    <source>
        <strain evidence="3 4">E-37</strain>
    </source>
</reference>
<keyword evidence="1 3" id="KW-0808">Transferase</keyword>
<name>A3K0A6_SAGS3</name>
<dbReference type="InterPro" id="IPR016181">
    <property type="entry name" value="Acyl_CoA_acyltransferase"/>
</dbReference>
<protein>
    <submittedName>
        <fullName evidence="3">Acetyltransferase, GNAT family protein</fullName>
    </submittedName>
</protein>
<dbReference type="Proteomes" id="UP000005713">
    <property type="component" value="Unassembled WGS sequence"/>
</dbReference>
<evidence type="ECO:0000256" key="1">
    <source>
        <dbReference type="ARBA" id="ARBA00022679"/>
    </source>
</evidence>
<dbReference type="InterPro" id="IPR050769">
    <property type="entry name" value="NAT_camello-type"/>
</dbReference>
<gene>
    <name evidence="3" type="ORF">SSE37_23304</name>
</gene>
<dbReference type="GO" id="GO:0008080">
    <property type="term" value="F:N-acetyltransferase activity"/>
    <property type="evidence" value="ECO:0007669"/>
    <property type="project" value="InterPro"/>
</dbReference>
<dbReference type="PROSITE" id="PS51186">
    <property type="entry name" value="GNAT"/>
    <property type="match status" value="1"/>
</dbReference>
<sequence length="178" mass="20004">MQAQEDAPMAMELRGLADGDVDWLVAEHGRLYARDEGFDDSFPILVRQVLDDFVAGFDPARERAFIAWEDGARLGSIFCARSDDPDAAKLRLFFLMPEARGKGLGRRLLAENLAFARQAGYRKMVLWTHESHKAACALYAATGWRLLRSEPKISFGRPVVEQGWEIDLHAPGPKKFPD</sequence>